<dbReference type="GO" id="GO:0006355">
    <property type="term" value="P:regulation of DNA-templated transcription"/>
    <property type="evidence" value="ECO:0007669"/>
    <property type="project" value="TreeGrafter"/>
</dbReference>
<dbReference type="Pfam" id="PF00249">
    <property type="entry name" value="Myb_DNA-binding"/>
    <property type="match status" value="1"/>
</dbReference>
<dbReference type="PANTHER" id="PTHR47998:SF93">
    <property type="entry name" value="MYB-LIKE TRANSCRIPTION FACTOR ETC1"/>
    <property type="match status" value="1"/>
</dbReference>
<evidence type="ECO:0000256" key="4">
    <source>
        <dbReference type="SAM" id="MobiDB-lite"/>
    </source>
</evidence>
<name>A0AAN7K8X8_9MYRT</name>
<feature type="domain" description="Myb-like" evidence="5">
    <location>
        <begin position="34"/>
        <end position="71"/>
    </location>
</feature>
<comment type="caution">
    <text evidence="6">The sequence shown here is derived from an EMBL/GenBank/DDBJ whole genome shotgun (WGS) entry which is preliminary data.</text>
</comment>
<dbReference type="EMBL" id="JAXIOK010000009">
    <property type="protein sequence ID" value="KAK4762296.1"/>
    <property type="molecule type" value="Genomic_DNA"/>
</dbReference>
<dbReference type="AlphaFoldDB" id="A0AAN7K8X8"/>
<dbReference type="InterPro" id="IPR015495">
    <property type="entry name" value="Myb_TF_plants"/>
</dbReference>
<evidence type="ECO:0000313" key="6">
    <source>
        <dbReference type="EMBL" id="KAK4762296.1"/>
    </source>
</evidence>
<dbReference type="Proteomes" id="UP001345219">
    <property type="component" value="Chromosome 23"/>
</dbReference>
<sequence>MDKNRRRHLGSISKSKPADSEEVSSIEWENIVMSEQEEDLVYRMHKLVGDRWDLIARRIPGRTMEQVERFWIMKHTEGFAFANARATKGRNKRAKYGAVTVIS</sequence>
<evidence type="ECO:0000259" key="5">
    <source>
        <dbReference type="PROSITE" id="PS50090"/>
    </source>
</evidence>
<keyword evidence="7" id="KW-1185">Reference proteome</keyword>
<evidence type="ECO:0000256" key="2">
    <source>
        <dbReference type="ARBA" id="ARBA00023125"/>
    </source>
</evidence>
<dbReference type="PROSITE" id="PS50090">
    <property type="entry name" value="MYB_LIKE"/>
    <property type="match status" value="1"/>
</dbReference>
<dbReference type="PANTHER" id="PTHR47998">
    <property type="entry name" value="TRANSCRIPTION FACTOR MYB51-LIKE ISOFORM X1"/>
    <property type="match status" value="1"/>
</dbReference>
<dbReference type="InterPro" id="IPR009057">
    <property type="entry name" value="Homeodomain-like_sf"/>
</dbReference>
<evidence type="ECO:0000256" key="1">
    <source>
        <dbReference type="ARBA" id="ARBA00004123"/>
    </source>
</evidence>
<dbReference type="InterPro" id="IPR001005">
    <property type="entry name" value="SANT/Myb"/>
</dbReference>
<keyword evidence="2" id="KW-0238">DNA-binding</keyword>
<accession>A0AAN7K8X8</accession>
<evidence type="ECO:0000256" key="3">
    <source>
        <dbReference type="ARBA" id="ARBA00023242"/>
    </source>
</evidence>
<dbReference type="GO" id="GO:0000976">
    <property type="term" value="F:transcription cis-regulatory region binding"/>
    <property type="evidence" value="ECO:0007669"/>
    <property type="project" value="TreeGrafter"/>
</dbReference>
<dbReference type="GO" id="GO:0005634">
    <property type="term" value="C:nucleus"/>
    <property type="evidence" value="ECO:0007669"/>
    <property type="project" value="UniProtKB-SubCell"/>
</dbReference>
<comment type="subcellular location">
    <subcellularLocation>
        <location evidence="1">Nucleus</location>
    </subcellularLocation>
</comment>
<dbReference type="CDD" id="cd00167">
    <property type="entry name" value="SANT"/>
    <property type="match status" value="1"/>
</dbReference>
<dbReference type="SMART" id="SM00717">
    <property type="entry name" value="SANT"/>
    <property type="match status" value="1"/>
</dbReference>
<protein>
    <recommendedName>
        <fullName evidence="5">Myb-like domain-containing protein</fullName>
    </recommendedName>
</protein>
<dbReference type="GO" id="GO:0030154">
    <property type="term" value="P:cell differentiation"/>
    <property type="evidence" value="ECO:0007669"/>
    <property type="project" value="TreeGrafter"/>
</dbReference>
<dbReference type="Gene3D" id="1.10.10.60">
    <property type="entry name" value="Homeodomain-like"/>
    <property type="match status" value="1"/>
</dbReference>
<keyword evidence="3" id="KW-0539">Nucleus</keyword>
<evidence type="ECO:0000313" key="7">
    <source>
        <dbReference type="Proteomes" id="UP001345219"/>
    </source>
</evidence>
<reference evidence="6 7" key="1">
    <citation type="journal article" date="2023" name="Hortic Res">
        <title>Pangenome of water caltrop reveals structural variations and asymmetric subgenome divergence after allopolyploidization.</title>
        <authorList>
            <person name="Zhang X."/>
            <person name="Chen Y."/>
            <person name="Wang L."/>
            <person name="Yuan Y."/>
            <person name="Fang M."/>
            <person name="Shi L."/>
            <person name="Lu R."/>
            <person name="Comes H.P."/>
            <person name="Ma Y."/>
            <person name="Chen Y."/>
            <person name="Huang G."/>
            <person name="Zhou Y."/>
            <person name="Zheng Z."/>
            <person name="Qiu Y."/>
        </authorList>
    </citation>
    <scope>NUCLEOTIDE SEQUENCE [LARGE SCALE GENOMIC DNA]</scope>
    <source>
        <tissue evidence="6">Roots</tissue>
    </source>
</reference>
<proteinExistence type="predicted"/>
<organism evidence="6 7">
    <name type="scientific">Trapa incisa</name>
    <dbReference type="NCBI Taxonomy" id="236973"/>
    <lineage>
        <taxon>Eukaryota</taxon>
        <taxon>Viridiplantae</taxon>
        <taxon>Streptophyta</taxon>
        <taxon>Embryophyta</taxon>
        <taxon>Tracheophyta</taxon>
        <taxon>Spermatophyta</taxon>
        <taxon>Magnoliopsida</taxon>
        <taxon>eudicotyledons</taxon>
        <taxon>Gunneridae</taxon>
        <taxon>Pentapetalae</taxon>
        <taxon>rosids</taxon>
        <taxon>malvids</taxon>
        <taxon>Myrtales</taxon>
        <taxon>Lythraceae</taxon>
        <taxon>Trapa</taxon>
    </lineage>
</organism>
<gene>
    <name evidence="6" type="ORF">SAY87_030180</name>
</gene>
<dbReference type="SUPFAM" id="SSF46689">
    <property type="entry name" value="Homeodomain-like"/>
    <property type="match status" value="1"/>
</dbReference>
<feature type="region of interest" description="Disordered" evidence="4">
    <location>
        <begin position="1"/>
        <end position="21"/>
    </location>
</feature>